<evidence type="ECO:0000313" key="1">
    <source>
        <dbReference type="EMBL" id="KKN26419.1"/>
    </source>
</evidence>
<dbReference type="EMBL" id="LAZR01002720">
    <property type="protein sequence ID" value="KKN26419.1"/>
    <property type="molecule type" value="Genomic_DNA"/>
</dbReference>
<organism evidence="1">
    <name type="scientific">marine sediment metagenome</name>
    <dbReference type="NCBI Taxonomy" id="412755"/>
    <lineage>
        <taxon>unclassified sequences</taxon>
        <taxon>metagenomes</taxon>
        <taxon>ecological metagenomes</taxon>
    </lineage>
</organism>
<gene>
    <name evidence="1" type="ORF">LCGC14_0874970</name>
</gene>
<accession>A0A0F9P8K4</accession>
<sequence length="145" mass="15919">MKGAIQPDHIKVNKYELIVLGLPPLVFTAISGIEDELQTTDLPDQTTASGGNKLPFEFTADLPAHHLVQQAAMEVWFIEGQDPVSPTYKKIASLVLKSGSGLAFRSFTLMGVYVSKRGTPDLEMENEGELAVITWTLRGDEMFPI</sequence>
<dbReference type="AlphaFoldDB" id="A0A0F9P8K4"/>
<name>A0A0F9P8K4_9ZZZZ</name>
<protein>
    <submittedName>
        <fullName evidence="1">Uncharacterized protein</fullName>
    </submittedName>
</protein>
<comment type="caution">
    <text evidence="1">The sequence shown here is derived from an EMBL/GenBank/DDBJ whole genome shotgun (WGS) entry which is preliminary data.</text>
</comment>
<proteinExistence type="predicted"/>
<reference evidence="1" key="1">
    <citation type="journal article" date="2015" name="Nature">
        <title>Complex archaea that bridge the gap between prokaryotes and eukaryotes.</title>
        <authorList>
            <person name="Spang A."/>
            <person name="Saw J.H."/>
            <person name="Jorgensen S.L."/>
            <person name="Zaremba-Niedzwiedzka K."/>
            <person name="Martijn J."/>
            <person name="Lind A.E."/>
            <person name="van Eijk R."/>
            <person name="Schleper C."/>
            <person name="Guy L."/>
            <person name="Ettema T.J."/>
        </authorList>
    </citation>
    <scope>NUCLEOTIDE SEQUENCE</scope>
</reference>